<dbReference type="EMBL" id="FNQM01000002">
    <property type="protein sequence ID" value="SDZ89262.1"/>
    <property type="molecule type" value="Genomic_DNA"/>
</dbReference>
<keyword evidence="3" id="KW-1185">Reference proteome</keyword>
<dbReference type="InterPro" id="IPR007813">
    <property type="entry name" value="PilN"/>
</dbReference>
<dbReference type="AlphaFoldDB" id="A0A1H3WSB7"/>
<feature type="coiled-coil region" evidence="1">
    <location>
        <begin position="222"/>
        <end position="249"/>
    </location>
</feature>
<evidence type="ECO:0000313" key="3">
    <source>
        <dbReference type="Proteomes" id="UP000198703"/>
    </source>
</evidence>
<evidence type="ECO:0000313" key="2">
    <source>
        <dbReference type="EMBL" id="SDZ89262.1"/>
    </source>
</evidence>
<dbReference type="PANTHER" id="PTHR40278">
    <property type="entry name" value="DNA UTILIZATION PROTEIN HOFN"/>
    <property type="match status" value="1"/>
</dbReference>
<dbReference type="STRING" id="89524.SAMN05444370_10270"/>
<name>A0A1H3WSB7_9RHOB</name>
<keyword evidence="1" id="KW-0175">Coiled coil</keyword>
<dbReference type="RefSeq" id="WP_139283968.1">
    <property type="nucleotide sequence ID" value="NZ_FNQM01000002.1"/>
</dbReference>
<dbReference type="InterPro" id="IPR052534">
    <property type="entry name" value="Extracell_DNA_Util/SecSys_Comp"/>
</dbReference>
<dbReference type="Proteomes" id="UP000198703">
    <property type="component" value="Unassembled WGS sequence"/>
</dbReference>
<protein>
    <submittedName>
        <fullName evidence="2">General secretion pathway protein L</fullName>
    </submittedName>
</protein>
<gene>
    <name evidence="2" type="ORF">SAMN05444370_10270</name>
</gene>
<dbReference type="Gene3D" id="3.30.420.380">
    <property type="match status" value="1"/>
</dbReference>
<dbReference type="PANTHER" id="PTHR40278:SF1">
    <property type="entry name" value="DNA UTILIZATION PROTEIN HOFN"/>
    <property type="match status" value="1"/>
</dbReference>
<accession>A0A1H3WSB7</accession>
<evidence type="ECO:0000256" key="1">
    <source>
        <dbReference type="SAM" id="Coils"/>
    </source>
</evidence>
<reference evidence="2 3" key="1">
    <citation type="submission" date="2016-10" db="EMBL/GenBank/DDBJ databases">
        <authorList>
            <person name="de Groot N.N."/>
        </authorList>
    </citation>
    <scope>NUCLEOTIDE SEQUENCE [LARGE SCALE GENOMIC DNA]</scope>
    <source>
        <strain evidence="2 3">DSM 15345</strain>
    </source>
</reference>
<dbReference type="InterPro" id="IPR043129">
    <property type="entry name" value="ATPase_NBD"/>
</dbReference>
<sequence length="357" mass="36925">MSLAGDFLRWWGAELAALVPVAVRRTLAPSRDRLVAVVSDGAATDATLVREIGGRRASLGPLSTLGARERRRLAAAARAGRLTVTLAPPPAAAVTRRVSLPLAAERDLEAVVGFEMDRLTPFPADALYWRCEIAARRPGQGALDADVVFVPRAPFAGVAAALADAGLPVVGAALPGPDGALLPLRGGAEAAQRRAPRWGARLAWLGAAASVALCAAWAGLALQTLEDRATALEEQALALRRAAVAAQDQRRAAEAADAARLALDLRARTPLAAEALAELSAILPDDAWLSALRLTEEAVEITGHAADAVALVALIDASPGFAAPRFLAPITREPGEAGERFTLTARRAGVGAPVTTP</sequence>
<proteinExistence type="predicted"/>
<dbReference type="Pfam" id="PF05137">
    <property type="entry name" value="PilN"/>
    <property type="match status" value="1"/>
</dbReference>
<dbReference type="SUPFAM" id="SSF53067">
    <property type="entry name" value="Actin-like ATPase domain"/>
    <property type="match status" value="1"/>
</dbReference>
<dbReference type="OrthoDB" id="7284406at2"/>
<organism evidence="2 3">
    <name type="scientific">Rubrimonas cliftonensis</name>
    <dbReference type="NCBI Taxonomy" id="89524"/>
    <lineage>
        <taxon>Bacteria</taxon>
        <taxon>Pseudomonadati</taxon>
        <taxon>Pseudomonadota</taxon>
        <taxon>Alphaproteobacteria</taxon>
        <taxon>Rhodobacterales</taxon>
        <taxon>Paracoccaceae</taxon>
        <taxon>Rubrimonas</taxon>
    </lineage>
</organism>